<evidence type="ECO:0000313" key="2">
    <source>
        <dbReference type="EMBL" id="EOY08886.1"/>
    </source>
</evidence>
<proteinExistence type="predicted"/>
<dbReference type="Gramene" id="EOY08886">
    <property type="protein sequence ID" value="EOY08886"/>
    <property type="gene ID" value="TCM_024160"/>
</dbReference>
<dbReference type="STRING" id="3641.A0A061EVP4"/>
<dbReference type="Proteomes" id="UP000026915">
    <property type="component" value="Chromosome 5"/>
</dbReference>
<evidence type="ECO:0000313" key="3">
    <source>
        <dbReference type="Proteomes" id="UP000026915"/>
    </source>
</evidence>
<feature type="region of interest" description="Disordered" evidence="1">
    <location>
        <begin position="42"/>
        <end position="67"/>
    </location>
</feature>
<dbReference type="InParanoid" id="A0A061EVP4"/>
<dbReference type="FunCoup" id="A0A061EVP4">
    <property type="interactions" value="260"/>
</dbReference>
<keyword evidence="3" id="KW-1185">Reference proteome</keyword>
<protein>
    <recommendedName>
        <fullName evidence="4">DUF3741 domain-containing protein</fullName>
    </recommendedName>
</protein>
<reference evidence="2 3" key="1">
    <citation type="journal article" date="2013" name="Genome Biol.">
        <title>The genome sequence of the most widely cultivated cacao type and its use to identify candidate genes regulating pod color.</title>
        <authorList>
            <person name="Motamayor J.C."/>
            <person name="Mockaitis K."/>
            <person name="Schmutz J."/>
            <person name="Haiminen N."/>
            <person name="Iii D.L."/>
            <person name="Cornejo O."/>
            <person name="Findley S.D."/>
            <person name="Zheng P."/>
            <person name="Utro F."/>
            <person name="Royaert S."/>
            <person name="Saski C."/>
            <person name="Jenkins J."/>
            <person name="Podicheti R."/>
            <person name="Zhao M."/>
            <person name="Scheffler B.E."/>
            <person name="Stack J.C."/>
            <person name="Feltus F.A."/>
            <person name="Mustiga G.M."/>
            <person name="Amores F."/>
            <person name="Phillips W."/>
            <person name="Marelli J.P."/>
            <person name="May G.D."/>
            <person name="Shapiro H."/>
            <person name="Ma J."/>
            <person name="Bustamante C.D."/>
            <person name="Schnell R.J."/>
            <person name="Main D."/>
            <person name="Gilbert D."/>
            <person name="Parida L."/>
            <person name="Kuhn D.N."/>
        </authorList>
    </citation>
    <scope>NUCLEOTIDE SEQUENCE [LARGE SCALE GENOMIC DNA]</scope>
    <source>
        <strain evidence="3">cv. Matina 1-6</strain>
    </source>
</reference>
<accession>A0A061EVP4</accession>
<sequence length="258" mass="29173">MKRQSSSSSRRQNSIGCMCAISNLLFKHYNRSKFLISGKKQAKEAPESATKAPEQTLKAANLPRSPTLAAELRRSNSVETPPNTLVARLMGVDKFPRTPESTANKRRKLLCALEKCDEDLKALQRIIELVNTSVSVEHNSERRTLQHHQKQQLKKKPGQEDTAGACCFLDRFTKESIDDARSHQDDAGSPLWRSKAMVQSVDEVCKDIAWGERREIGRIGFALQDQICKDLIDEIVREMGHRFTYSLPFEACKRGLAF</sequence>
<name>A0A061EVP4_THECC</name>
<dbReference type="PANTHER" id="PTHR37234:SF1">
    <property type="entry name" value="OS03G0319200 PROTEIN"/>
    <property type="match status" value="1"/>
</dbReference>
<dbReference type="AlphaFoldDB" id="A0A061EVP4"/>
<dbReference type="eggNOG" id="ENOG502QWGU">
    <property type="taxonomic scope" value="Eukaryota"/>
</dbReference>
<evidence type="ECO:0008006" key="4">
    <source>
        <dbReference type="Google" id="ProtNLM"/>
    </source>
</evidence>
<dbReference type="HOGENOM" id="CLU_054280_0_0_1"/>
<dbReference type="OMA" id="FQLVCKY"/>
<dbReference type="EMBL" id="CM001883">
    <property type="protein sequence ID" value="EOY08886.1"/>
    <property type="molecule type" value="Genomic_DNA"/>
</dbReference>
<evidence type="ECO:0000256" key="1">
    <source>
        <dbReference type="SAM" id="MobiDB-lite"/>
    </source>
</evidence>
<organism evidence="2 3">
    <name type="scientific">Theobroma cacao</name>
    <name type="common">Cacao</name>
    <name type="synonym">Cocoa</name>
    <dbReference type="NCBI Taxonomy" id="3641"/>
    <lineage>
        <taxon>Eukaryota</taxon>
        <taxon>Viridiplantae</taxon>
        <taxon>Streptophyta</taxon>
        <taxon>Embryophyta</taxon>
        <taxon>Tracheophyta</taxon>
        <taxon>Spermatophyta</taxon>
        <taxon>Magnoliopsida</taxon>
        <taxon>eudicotyledons</taxon>
        <taxon>Gunneridae</taxon>
        <taxon>Pentapetalae</taxon>
        <taxon>rosids</taxon>
        <taxon>malvids</taxon>
        <taxon>Malvales</taxon>
        <taxon>Malvaceae</taxon>
        <taxon>Byttnerioideae</taxon>
        <taxon>Theobroma</taxon>
    </lineage>
</organism>
<gene>
    <name evidence="2" type="ORF">TCM_024160</name>
</gene>
<dbReference type="PANTHER" id="PTHR37234">
    <property type="entry name" value="OS03G0319200 PROTEIN"/>
    <property type="match status" value="1"/>
</dbReference>